<feature type="domain" description="Glycosyl hydrolases family 39 N-terminal catalytic" evidence="4">
    <location>
        <begin position="201"/>
        <end position="329"/>
    </location>
</feature>
<reference evidence="5" key="1">
    <citation type="submission" date="2020-06" db="EMBL/GenBank/DDBJ databases">
        <title>Legume-microbial interactions unlock mineral nutrients during tropical forest succession.</title>
        <authorList>
            <person name="Epihov D.Z."/>
        </authorList>
    </citation>
    <scope>NUCLEOTIDE SEQUENCE [LARGE SCALE GENOMIC DNA]</scope>
    <source>
        <strain evidence="5">Pan2503</strain>
    </source>
</reference>
<sequence>MINSPNAHRVVSNLVVLFAILVLALAYAAAVHPRSARTSKKSQNHLVPRRSIQIRDGFGINSDLPRDPYVPWNRWWWTRIFDAGISFIRIGQYENSSDPTSWDWVERKRGEYAIAQEVDDQIDSLVENGVHIEIQLLYGNPLYTSPAGRAPQMVTPAPGGFHNPDRSLYSVFWPPTTPEQIQAFSNYAKWMANHFRGRAQYYEIWNEPNIDYWNPAPSPEEYGRLFKTVAPAIRAADPSAKIVFGALAGADRKFAKRALDACACGESIDVFAYHIYPDYGHNLNPEAMDDERHTSESPKALRDMVRGYAGIRKDLAFWNDEFNSIASWEGSDESVQAKYIPRGVITDRAAGVRTFVWLIVGATDGNESDDFGMLHGLMFRPEDFTPRPVFAALRNTIALFSDTKFDPSIQVHTDGATTSPALLGYGFRSPKNRAIIAYWLPVLSKAGDRSRAANVNLQITASGIQNPLLVDVTSGEMTSLSWKPGTTD</sequence>
<protein>
    <recommendedName>
        <fullName evidence="4">Glycosyl hydrolases family 39 N-terminal catalytic domain-containing protein</fullName>
    </recommendedName>
</protein>
<dbReference type="PANTHER" id="PTHR12631">
    <property type="entry name" value="ALPHA-L-IDURONIDASE"/>
    <property type="match status" value="1"/>
</dbReference>
<dbReference type="InterPro" id="IPR049166">
    <property type="entry name" value="GH39_cat"/>
</dbReference>
<feature type="non-terminal residue" evidence="5">
    <location>
        <position position="488"/>
    </location>
</feature>
<evidence type="ECO:0000256" key="2">
    <source>
        <dbReference type="ARBA" id="ARBA00022801"/>
    </source>
</evidence>
<evidence type="ECO:0000256" key="1">
    <source>
        <dbReference type="ARBA" id="ARBA00008875"/>
    </source>
</evidence>
<dbReference type="InterPro" id="IPR051923">
    <property type="entry name" value="Glycosyl_Hydrolase_39"/>
</dbReference>
<accession>A0A7V8NPJ9</accession>
<evidence type="ECO:0000313" key="6">
    <source>
        <dbReference type="Proteomes" id="UP000567293"/>
    </source>
</evidence>
<dbReference type="PANTHER" id="PTHR12631:SF10">
    <property type="entry name" value="BETA-XYLOSIDASE-LIKE PROTEIN-RELATED"/>
    <property type="match status" value="1"/>
</dbReference>
<comment type="caution">
    <text evidence="5">The sequence shown here is derived from an EMBL/GenBank/DDBJ whole genome shotgun (WGS) entry which is preliminary data.</text>
</comment>
<dbReference type="Pfam" id="PF01229">
    <property type="entry name" value="Glyco_hydro_39"/>
    <property type="match status" value="1"/>
</dbReference>
<name>A0A7V8NPJ9_9BACT</name>
<dbReference type="EMBL" id="JACDQQ010000737">
    <property type="protein sequence ID" value="MBA0084850.1"/>
    <property type="molecule type" value="Genomic_DNA"/>
</dbReference>
<proteinExistence type="inferred from homology"/>
<gene>
    <name evidence="5" type="ORF">HRJ53_07635</name>
</gene>
<evidence type="ECO:0000259" key="4">
    <source>
        <dbReference type="Pfam" id="PF01229"/>
    </source>
</evidence>
<organism evidence="5 6">
    <name type="scientific">Candidatus Acidiferrum panamense</name>
    <dbReference type="NCBI Taxonomy" id="2741543"/>
    <lineage>
        <taxon>Bacteria</taxon>
        <taxon>Pseudomonadati</taxon>
        <taxon>Acidobacteriota</taxon>
        <taxon>Terriglobia</taxon>
        <taxon>Candidatus Acidiferrales</taxon>
        <taxon>Candidatus Acidiferrum</taxon>
    </lineage>
</organism>
<comment type="similarity">
    <text evidence="1">Belongs to the glycosyl hydrolase 39 family.</text>
</comment>
<evidence type="ECO:0000313" key="5">
    <source>
        <dbReference type="EMBL" id="MBA0084850.1"/>
    </source>
</evidence>
<dbReference type="Gene3D" id="3.20.20.80">
    <property type="entry name" value="Glycosidases"/>
    <property type="match status" value="1"/>
</dbReference>
<dbReference type="AlphaFoldDB" id="A0A7V8NPJ9"/>
<dbReference type="GO" id="GO:0004553">
    <property type="term" value="F:hydrolase activity, hydrolyzing O-glycosyl compounds"/>
    <property type="evidence" value="ECO:0007669"/>
    <property type="project" value="TreeGrafter"/>
</dbReference>
<dbReference type="SUPFAM" id="SSF51445">
    <property type="entry name" value="(Trans)glycosidases"/>
    <property type="match status" value="1"/>
</dbReference>
<keyword evidence="6" id="KW-1185">Reference proteome</keyword>
<keyword evidence="2" id="KW-0378">Hydrolase</keyword>
<dbReference type="InterPro" id="IPR017853">
    <property type="entry name" value="GH"/>
</dbReference>
<evidence type="ECO:0000256" key="3">
    <source>
        <dbReference type="ARBA" id="ARBA00023295"/>
    </source>
</evidence>
<keyword evidence="3" id="KW-0326">Glycosidase</keyword>
<dbReference type="Proteomes" id="UP000567293">
    <property type="component" value="Unassembled WGS sequence"/>
</dbReference>